<name>A0ABX2E2N8_9FLAO</name>
<proteinExistence type="predicted"/>
<protein>
    <recommendedName>
        <fullName evidence="4">Por secretion system C-terminal sorting domain-containing protein</fullName>
    </recommendedName>
</protein>
<keyword evidence="1" id="KW-0732">Signal</keyword>
<comment type="caution">
    <text evidence="2">The sequence shown here is derived from an EMBL/GenBank/DDBJ whole genome shotgun (WGS) entry which is preliminary data.</text>
</comment>
<dbReference type="Proteomes" id="UP000805085">
    <property type="component" value="Unassembled WGS sequence"/>
</dbReference>
<organism evidence="2 3">
    <name type="scientific">Winogradskyella litoriviva</name>
    <dbReference type="NCBI Taxonomy" id="1220182"/>
    <lineage>
        <taxon>Bacteria</taxon>
        <taxon>Pseudomonadati</taxon>
        <taxon>Bacteroidota</taxon>
        <taxon>Flavobacteriia</taxon>
        <taxon>Flavobacteriales</taxon>
        <taxon>Flavobacteriaceae</taxon>
        <taxon>Winogradskyella</taxon>
    </lineage>
</organism>
<keyword evidence="3" id="KW-1185">Reference proteome</keyword>
<evidence type="ECO:0000313" key="3">
    <source>
        <dbReference type="Proteomes" id="UP000805085"/>
    </source>
</evidence>
<evidence type="ECO:0000256" key="1">
    <source>
        <dbReference type="SAM" id="SignalP"/>
    </source>
</evidence>
<feature type="chain" id="PRO_5045696957" description="Por secretion system C-terminal sorting domain-containing protein" evidence="1">
    <location>
        <begin position="23"/>
        <end position="185"/>
    </location>
</feature>
<sequence>MRTVFKNILVLAVMLGTCTSYANEKLEVKSSITYLNKGNQISVSDAYGEVIYSGEVNYSGNLTSLYDFSQLKNGTYDVEVTNGFKIEISTIKVNQNIVSIVDANKKIIYKPVVRNQNSSVLISKLDLDKQGMTVELYFEGNLIHSENVEGDSVLNRAYKLDKNAKGSYTTIITSNGRVFINNFKI</sequence>
<evidence type="ECO:0000313" key="2">
    <source>
        <dbReference type="EMBL" id="NRD22069.1"/>
    </source>
</evidence>
<reference evidence="2 3" key="1">
    <citation type="journal article" date="2015" name="Int. J. Syst. Evol. Microbiol.">
        <title>Winogradskyella litoriviva sp. nov., isolated from coastal seawater.</title>
        <authorList>
            <person name="Nedashkovskaya O.I."/>
            <person name="Kukhlevskiy A.D."/>
            <person name="Zhukova N.V."/>
            <person name="Kim S.J."/>
            <person name="Rhee S.K."/>
            <person name="Mikhailov V.V."/>
        </authorList>
    </citation>
    <scope>NUCLEOTIDE SEQUENCE [LARGE SCALE GENOMIC DNA]</scope>
    <source>
        <strain evidence="2 3">KMM6491</strain>
    </source>
</reference>
<feature type="signal peptide" evidence="1">
    <location>
        <begin position="1"/>
        <end position="22"/>
    </location>
</feature>
<evidence type="ECO:0008006" key="4">
    <source>
        <dbReference type="Google" id="ProtNLM"/>
    </source>
</evidence>
<accession>A0ABX2E2N8</accession>
<dbReference type="RefSeq" id="WP_173299722.1">
    <property type="nucleotide sequence ID" value="NZ_JABRWQ010000001.1"/>
</dbReference>
<gene>
    <name evidence="2" type="ORF">HNV10_02375</name>
</gene>
<dbReference type="EMBL" id="JABRWQ010000001">
    <property type="protein sequence ID" value="NRD22069.1"/>
    <property type="molecule type" value="Genomic_DNA"/>
</dbReference>